<protein>
    <submittedName>
        <fullName evidence="1">Uncharacterized protein</fullName>
    </submittedName>
</protein>
<dbReference type="AlphaFoldDB" id="A0A2T0N900"/>
<sequence>MRVGVKRAGAVVLFGAESVGLGVVRPEAVDVDSRCRVEAIGAAGIGVLKARYLIATGVTRELDRTGRAILDSLA</sequence>
<comment type="caution">
    <text evidence="1">The sequence shown here is derived from an EMBL/GenBank/DDBJ whole genome shotgun (WGS) entry which is preliminary data.</text>
</comment>
<dbReference type="Proteomes" id="UP000238312">
    <property type="component" value="Unassembled WGS sequence"/>
</dbReference>
<accession>A0A2T0N900</accession>
<organism evidence="1 2">
    <name type="scientific">Nonomuraea fuscirosea</name>
    <dbReference type="NCBI Taxonomy" id="1291556"/>
    <lineage>
        <taxon>Bacteria</taxon>
        <taxon>Bacillati</taxon>
        <taxon>Actinomycetota</taxon>
        <taxon>Actinomycetes</taxon>
        <taxon>Streptosporangiales</taxon>
        <taxon>Streptosporangiaceae</taxon>
        <taxon>Nonomuraea</taxon>
    </lineage>
</organism>
<evidence type="ECO:0000313" key="2">
    <source>
        <dbReference type="Proteomes" id="UP000238312"/>
    </source>
</evidence>
<proteinExistence type="predicted"/>
<evidence type="ECO:0000313" key="1">
    <source>
        <dbReference type="EMBL" id="PRX69257.1"/>
    </source>
</evidence>
<keyword evidence="2" id="KW-1185">Reference proteome</keyword>
<gene>
    <name evidence="1" type="ORF">B0I32_102314</name>
</gene>
<name>A0A2T0N900_9ACTN</name>
<dbReference type="EMBL" id="PVNG01000002">
    <property type="protein sequence ID" value="PRX69257.1"/>
    <property type="molecule type" value="Genomic_DNA"/>
</dbReference>
<reference evidence="1 2" key="1">
    <citation type="submission" date="2018-03" db="EMBL/GenBank/DDBJ databases">
        <title>Genomic Encyclopedia of Type Strains, Phase III (KMG-III): the genomes of soil and plant-associated and newly described type strains.</title>
        <authorList>
            <person name="Whitman W."/>
        </authorList>
    </citation>
    <scope>NUCLEOTIDE SEQUENCE [LARGE SCALE GENOMIC DNA]</scope>
    <source>
        <strain evidence="1 2">CGMCC 4.7104</strain>
    </source>
</reference>